<dbReference type="Gene3D" id="2.20.28.160">
    <property type="match status" value="1"/>
</dbReference>
<sequence length="321" mass="34728">MSIEFHCPHCDKYLKTKEDKAGRMADCPGCSQQIEVPSISDFRYQETDAEMTGPIEYGDVDVISEETKTCPMCGQEVKAAAVKCRFCGEEFGAQPLTDGQIRPTVIDVGEVMGTSWDIFKANLGACVGATIVVLMLNGFVQQGVGGVQTLILGDQAGNQMGLLIVVQLIGFLISFVFQTWLTVGQMIFFLNVARGKEATIGQVFTGGAMLPNALGAQILFTIMYMIGFILLIVPGVIIALMFSQNLTLIADRNLSVMDSLQTSREITNGNKLSLFTLFLALFGLMIVGILACCVGVFFTASYGTLMMVVAYLRMTGQHVAV</sequence>
<dbReference type="PANTHER" id="PTHR40076:SF1">
    <property type="entry name" value="MEMBRANE PROTEIN"/>
    <property type="match status" value="1"/>
</dbReference>
<dbReference type="EMBL" id="SJPP01000002">
    <property type="protein sequence ID" value="TWU09342.1"/>
    <property type="molecule type" value="Genomic_DNA"/>
</dbReference>
<proteinExistence type="predicted"/>
<feature type="transmembrane region" description="Helical" evidence="1">
    <location>
        <begin position="218"/>
        <end position="242"/>
    </location>
</feature>
<protein>
    <recommendedName>
        <fullName evidence="4">Double zinc ribbon</fullName>
    </recommendedName>
</protein>
<dbReference type="AlphaFoldDB" id="A0A5C6BCB6"/>
<keyword evidence="3" id="KW-1185">Reference proteome</keyword>
<dbReference type="InterPro" id="IPR010380">
    <property type="entry name" value="DUF975"/>
</dbReference>
<dbReference type="PANTHER" id="PTHR40076">
    <property type="entry name" value="MEMBRANE PROTEIN-RELATED"/>
    <property type="match status" value="1"/>
</dbReference>
<accession>A0A5C6BCB6</accession>
<dbReference type="RefSeq" id="WP_146373049.1">
    <property type="nucleotide sequence ID" value="NZ_SJPP01000002.1"/>
</dbReference>
<keyword evidence="1" id="KW-1133">Transmembrane helix</keyword>
<evidence type="ECO:0000313" key="3">
    <source>
        <dbReference type="Proteomes" id="UP000320735"/>
    </source>
</evidence>
<organism evidence="2 3">
    <name type="scientific">Symmachiella macrocystis</name>
    <dbReference type="NCBI Taxonomy" id="2527985"/>
    <lineage>
        <taxon>Bacteria</taxon>
        <taxon>Pseudomonadati</taxon>
        <taxon>Planctomycetota</taxon>
        <taxon>Planctomycetia</taxon>
        <taxon>Planctomycetales</taxon>
        <taxon>Planctomycetaceae</taxon>
        <taxon>Symmachiella</taxon>
    </lineage>
</organism>
<evidence type="ECO:0000256" key="1">
    <source>
        <dbReference type="SAM" id="Phobius"/>
    </source>
</evidence>
<keyword evidence="1" id="KW-0812">Transmembrane</keyword>
<feature type="transmembrane region" description="Helical" evidence="1">
    <location>
        <begin position="161"/>
        <end position="181"/>
    </location>
</feature>
<evidence type="ECO:0000313" key="2">
    <source>
        <dbReference type="EMBL" id="TWU09342.1"/>
    </source>
</evidence>
<keyword evidence="1" id="KW-0472">Membrane</keyword>
<feature type="transmembrane region" description="Helical" evidence="1">
    <location>
        <begin position="121"/>
        <end position="140"/>
    </location>
</feature>
<name>A0A5C6BCB6_9PLAN</name>
<reference evidence="2 3" key="1">
    <citation type="submission" date="2019-02" db="EMBL/GenBank/DDBJ databases">
        <title>Deep-cultivation of Planctomycetes and their phenomic and genomic characterization uncovers novel biology.</title>
        <authorList>
            <person name="Wiegand S."/>
            <person name="Jogler M."/>
            <person name="Boedeker C."/>
            <person name="Pinto D."/>
            <person name="Vollmers J."/>
            <person name="Rivas-Marin E."/>
            <person name="Kohn T."/>
            <person name="Peeters S.H."/>
            <person name="Heuer A."/>
            <person name="Rast P."/>
            <person name="Oberbeckmann S."/>
            <person name="Bunk B."/>
            <person name="Jeske O."/>
            <person name="Meyerdierks A."/>
            <person name="Storesund J.E."/>
            <person name="Kallscheuer N."/>
            <person name="Luecker S."/>
            <person name="Lage O.M."/>
            <person name="Pohl T."/>
            <person name="Merkel B.J."/>
            <person name="Hornburger P."/>
            <person name="Mueller R.-W."/>
            <person name="Bruemmer F."/>
            <person name="Labrenz M."/>
            <person name="Spormann A.M."/>
            <person name="Op Den Camp H."/>
            <person name="Overmann J."/>
            <person name="Amann R."/>
            <person name="Jetten M.S.M."/>
            <person name="Mascher T."/>
            <person name="Medema M.H."/>
            <person name="Devos D.P."/>
            <person name="Kaster A.-K."/>
            <person name="Ovreas L."/>
            <person name="Rohde M."/>
            <person name="Galperin M.Y."/>
            <person name="Jogler C."/>
        </authorList>
    </citation>
    <scope>NUCLEOTIDE SEQUENCE [LARGE SCALE GENOMIC DNA]</scope>
    <source>
        <strain evidence="2 3">CA54</strain>
    </source>
</reference>
<comment type="caution">
    <text evidence="2">The sequence shown here is derived from an EMBL/GenBank/DDBJ whole genome shotgun (WGS) entry which is preliminary data.</text>
</comment>
<gene>
    <name evidence="2" type="ORF">CA54_45830</name>
</gene>
<dbReference type="Proteomes" id="UP000320735">
    <property type="component" value="Unassembled WGS sequence"/>
</dbReference>
<dbReference type="OrthoDB" id="278173at2"/>
<evidence type="ECO:0008006" key="4">
    <source>
        <dbReference type="Google" id="ProtNLM"/>
    </source>
</evidence>
<feature type="transmembrane region" description="Helical" evidence="1">
    <location>
        <begin position="274"/>
        <end position="298"/>
    </location>
</feature>
<dbReference type="Pfam" id="PF06161">
    <property type="entry name" value="DUF975"/>
    <property type="match status" value="1"/>
</dbReference>